<gene>
    <name evidence="1" type="ORF">CkaCkLH20_04874</name>
</gene>
<reference evidence="1" key="2">
    <citation type="submission" date="2020-11" db="EMBL/GenBank/DDBJ databases">
        <title>Whole genome sequencing of Colletotrichum sp.</title>
        <authorList>
            <person name="Li H."/>
        </authorList>
    </citation>
    <scope>NUCLEOTIDE SEQUENCE</scope>
    <source>
        <strain evidence="1">CkLH20</strain>
    </source>
</reference>
<dbReference type="EMBL" id="JAATWM020000013">
    <property type="protein sequence ID" value="KAF9877739.1"/>
    <property type="molecule type" value="Genomic_DNA"/>
</dbReference>
<accession>A0A9P6LIW8</accession>
<organism evidence="1 2">
    <name type="scientific">Colletotrichum karsti</name>
    <dbReference type="NCBI Taxonomy" id="1095194"/>
    <lineage>
        <taxon>Eukaryota</taxon>
        <taxon>Fungi</taxon>
        <taxon>Dikarya</taxon>
        <taxon>Ascomycota</taxon>
        <taxon>Pezizomycotina</taxon>
        <taxon>Sordariomycetes</taxon>
        <taxon>Hypocreomycetidae</taxon>
        <taxon>Glomerellales</taxon>
        <taxon>Glomerellaceae</taxon>
        <taxon>Colletotrichum</taxon>
        <taxon>Colletotrichum boninense species complex</taxon>
    </lineage>
</organism>
<evidence type="ECO:0000313" key="1">
    <source>
        <dbReference type="EMBL" id="KAF9877739.1"/>
    </source>
</evidence>
<dbReference type="GeneID" id="62160667"/>
<dbReference type="Proteomes" id="UP000781932">
    <property type="component" value="Unassembled WGS sequence"/>
</dbReference>
<reference evidence="1" key="1">
    <citation type="submission" date="2020-03" db="EMBL/GenBank/DDBJ databases">
        <authorList>
            <person name="He L."/>
        </authorList>
    </citation>
    <scope>NUCLEOTIDE SEQUENCE</scope>
    <source>
        <strain evidence="1">CkLH20</strain>
    </source>
</reference>
<comment type="caution">
    <text evidence="1">The sequence shown here is derived from an EMBL/GenBank/DDBJ whole genome shotgun (WGS) entry which is preliminary data.</text>
</comment>
<dbReference type="RefSeq" id="XP_038747200.1">
    <property type="nucleotide sequence ID" value="XM_038887593.1"/>
</dbReference>
<keyword evidence="2" id="KW-1185">Reference proteome</keyword>
<protein>
    <submittedName>
        <fullName evidence="1">Uncharacterized protein</fullName>
    </submittedName>
</protein>
<name>A0A9P6LIW8_9PEZI</name>
<dbReference type="AlphaFoldDB" id="A0A9P6LIW8"/>
<proteinExistence type="predicted"/>
<sequence>MSEKPSRWNNPEFLTSLMMCFYGQLKGDGLSKETKEAIETRLQGEGYADVTWNGIRLAKDNLDKTAKDALVDKIHARGFEDVTWEAIRYPHLLPFFLSCRVFLCVWF</sequence>
<dbReference type="OrthoDB" id="4777826at2759"/>
<evidence type="ECO:0000313" key="2">
    <source>
        <dbReference type="Proteomes" id="UP000781932"/>
    </source>
</evidence>